<evidence type="ECO:0000256" key="9">
    <source>
        <dbReference type="ARBA" id="ARBA00022833"/>
    </source>
</evidence>
<dbReference type="InterPro" id="IPR010979">
    <property type="entry name" value="Ribosomal_uS13-like_H2TH"/>
</dbReference>
<sequence>MPEGPSLRQFHARVSPFVGHTVVRAGGSSRKLPPALLQARKLQAAQVHGKNLFLEFGPRQRAGPPAVGLCPEPRGEGADGETSGGGVSGAEDGQKWLRFHFWLFGSVRANEFSRAQGPNKRGDWKDPVPRLVLHFAHGGFLVFYNCCMVWAAHPWAGPSTDILSRGFHRGRALEALRQDKPVGFTLLDQRHFAGLGNIIKNEVLYLAGIHPLSPGSALSPSSLETLLDLVLQFGGEWLQAKQQGKRQPYRIYRRRCCPEGHPVTKQSLGPPGRLRRLTWWCPLCQPLLSRASPEPNRLL</sequence>
<feature type="domain" description="Formamidopyrimidine-DNA glycosylase catalytic" evidence="25">
    <location>
        <begin position="2"/>
        <end position="122"/>
    </location>
</feature>
<dbReference type="GO" id="GO:0140078">
    <property type="term" value="F:class I DNA-(apurinic or apyrimidinic site) endonuclease activity"/>
    <property type="evidence" value="ECO:0007669"/>
    <property type="project" value="UniProtKB-EC"/>
</dbReference>
<keyword evidence="13" id="KW-0456">Lyase</keyword>
<dbReference type="Ensembl" id="ENSOANT00000003686.2">
    <property type="protein sequence ID" value="ENSOANP00000003685.2"/>
    <property type="gene ID" value="ENSOANG00000002325.2"/>
</dbReference>
<evidence type="ECO:0000256" key="13">
    <source>
        <dbReference type="ARBA" id="ARBA00023239"/>
    </source>
</evidence>
<dbReference type="InParanoid" id="F6Z0I0"/>
<dbReference type="SMART" id="SM01232">
    <property type="entry name" value="H2TH"/>
    <property type="match status" value="1"/>
</dbReference>
<evidence type="ECO:0000313" key="27">
    <source>
        <dbReference type="Proteomes" id="UP000002279"/>
    </source>
</evidence>
<dbReference type="GO" id="GO:0005634">
    <property type="term" value="C:nucleus"/>
    <property type="evidence" value="ECO:0000318"/>
    <property type="project" value="GO_Central"/>
</dbReference>
<keyword evidence="27" id="KW-1185">Reference proteome</keyword>
<dbReference type="PROSITE" id="PS51068">
    <property type="entry name" value="FPG_CAT"/>
    <property type="match status" value="1"/>
</dbReference>
<dbReference type="HOGENOM" id="CLU_2628355_0_0_1"/>
<evidence type="ECO:0000256" key="12">
    <source>
        <dbReference type="ARBA" id="ARBA00023204"/>
    </source>
</evidence>
<keyword evidence="15" id="KW-0511">Multifunctional enzyme</keyword>
<organism evidence="26 27">
    <name type="scientific">Ornithorhynchus anatinus</name>
    <name type="common">Duckbill platypus</name>
    <dbReference type="NCBI Taxonomy" id="9258"/>
    <lineage>
        <taxon>Eukaryota</taxon>
        <taxon>Metazoa</taxon>
        <taxon>Chordata</taxon>
        <taxon>Craniata</taxon>
        <taxon>Vertebrata</taxon>
        <taxon>Euteleostomi</taxon>
        <taxon>Mammalia</taxon>
        <taxon>Monotremata</taxon>
        <taxon>Ornithorhynchidae</taxon>
        <taxon>Ornithorhynchus</taxon>
    </lineage>
</organism>
<gene>
    <name evidence="26" type="primary">NEIL2</name>
</gene>
<dbReference type="InterPro" id="IPR015886">
    <property type="entry name" value="H2TH_FPG"/>
</dbReference>
<evidence type="ECO:0000256" key="2">
    <source>
        <dbReference type="ARBA" id="ARBA00009409"/>
    </source>
</evidence>
<keyword evidence="6" id="KW-0227">DNA damage</keyword>
<dbReference type="GO" id="GO:0003684">
    <property type="term" value="F:damaged DNA binding"/>
    <property type="evidence" value="ECO:0007669"/>
    <property type="project" value="InterPro"/>
</dbReference>
<comment type="function">
    <text evidence="17">Involved in base excision repair of DNA damaged by oxidation or by mutagenic agents. Has DNA glycosylase activity towards 5-hydroxyuracil and other oxidized derivatives of cytosine with a preference for mismatched double-stranded DNA (DNA bubbles). Has low or no DNA glycosylase activity towards thymine glycol, 2-hydroxyadenine, hypoxanthine and 8-oxoguanine. Has AP (apurinic/apyrimidinic) lyase activity and introduces nicks in the DNA strand. Cleaves the DNA backbone by beta-delta elimination to generate a single-strand break at the site of the removed base with both 3'- and 5'-phosphates.</text>
</comment>
<proteinExistence type="inferred from homology"/>
<dbReference type="SMART" id="SM00898">
    <property type="entry name" value="Fapy_DNA_glyco"/>
    <property type="match status" value="1"/>
</dbReference>
<dbReference type="STRING" id="9258.ENSOANP00000003685"/>
<evidence type="ECO:0000256" key="24">
    <source>
        <dbReference type="SAM" id="MobiDB-lite"/>
    </source>
</evidence>
<dbReference type="GO" id="GO:0072686">
    <property type="term" value="C:mitotic spindle"/>
    <property type="evidence" value="ECO:0007669"/>
    <property type="project" value="Ensembl"/>
</dbReference>
<evidence type="ECO:0000256" key="21">
    <source>
        <dbReference type="ARBA" id="ARBA00081875"/>
    </source>
</evidence>
<keyword evidence="7" id="KW-0863">Zinc-finger</keyword>
<comment type="subunit">
    <text evidence="18">Binds EP300.</text>
</comment>
<accession>F6Z0I0</accession>
<dbReference type="GO" id="GO:0005737">
    <property type="term" value="C:cytoplasm"/>
    <property type="evidence" value="ECO:0007669"/>
    <property type="project" value="Ensembl"/>
</dbReference>
<comment type="subcellular location">
    <subcellularLocation>
        <location evidence="1">Nucleus</location>
    </subcellularLocation>
</comment>
<dbReference type="Pfam" id="PF06831">
    <property type="entry name" value="H2TH"/>
    <property type="match status" value="1"/>
</dbReference>
<dbReference type="GO" id="GO:0008017">
    <property type="term" value="F:microtubule binding"/>
    <property type="evidence" value="ECO:0007669"/>
    <property type="project" value="Ensembl"/>
</dbReference>
<dbReference type="Gene3D" id="1.10.8.50">
    <property type="match status" value="1"/>
</dbReference>
<keyword evidence="4" id="KW-0597">Phosphoprotein</keyword>
<keyword evidence="11" id="KW-0238">DNA-binding</keyword>
<dbReference type="InterPro" id="IPR035937">
    <property type="entry name" value="FPG_N"/>
</dbReference>
<evidence type="ECO:0000256" key="8">
    <source>
        <dbReference type="ARBA" id="ARBA00022801"/>
    </source>
</evidence>
<dbReference type="SUPFAM" id="SSF46946">
    <property type="entry name" value="S13-like H2TH domain"/>
    <property type="match status" value="1"/>
</dbReference>
<keyword evidence="12" id="KW-0234">DNA repair</keyword>
<reference evidence="26 27" key="1">
    <citation type="journal article" date="2008" name="Nature">
        <title>Genome analysis of the platypus reveals unique signatures of evolution.</title>
        <authorList>
            <person name="Warren W.C."/>
            <person name="Hillier L.W."/>
            <person name="Marshall Graves J.A."/>
            <person name="Birney E."/>
            <person name="Ponting C.P."/>
            <person name="Grutzner F."/>
            <person name="Belov K."/>
            <person name="Miller W."/>
            <person name="Clarke L."/>
            <person name="Chinwalla A.T."/>
            <person name="Yang S.P."/>
            <person name="Heger A."/>
            <person name="Locke D.P."/>
            <person name="Miethke P."/>
            <person name="Waters P.D."/>
            <person name="Veyrunes F."/>
            <person name="Fulton L."/>
            <person name="Fulton B."/>
            <person name="Graves T."/>
            <person name="Wallis J."/>
            <person name="Puente X.S."/>
            <person name="Lopez-Otin C."/>
            <person name="Ordonez G.R."/>
            <person name="Eichler E.E."/>
            <person name="Chen L."/>
            <person name="Cheng Z."/>
            <person name="Deakin J.E."/>
            <person name="Alsop A."/>
            <person name="Thompson K."/>
            <person name="Kirby P."/>
            <person name="Papenfuss A.T."/>
            <person name="Wakefield M.J."/>
            <person name="Olender T."/>
            <person name="Lancet D."/>
            <person name="Huttley G.A."/>
            <person name="Smit A.F."/>
            <person name="Pask A."/>
            <person name="Temple-Smith P."/>
            <person name="Batzer M.A."/>
            <person name="Walker J.A."/>
            <person name="Konkel M.K."/>
            <person name="Harris R.S."/>
            <person name="Whittington C.M."/>
            <person name="Wong E.S."/>
            <person name="Gemmell N.J."/>
            <person name="Buschiazzo E."/>
            <person name="Vargas Jentzsch I.M."/>
            <person name="Merkel A."/>
            <person name="Schmitz J."/>
            <person name="Zemann A."/>
            <person name="Churakov G."/>
            <person name="Kriegs J.O."/>
            <person name="Brosius J."/>
            <person name="Murchison E.P."/>
            <person name="Sachidanandam R."/>
            <person name="Smith C."/>
            <person name="Hannon G.J."/>
            <person name="Tsend-Ayush E."/>
            <person name="McMillan D."/>
            <person name="Attenborough R."/>
            <person name="Rens W."/>
            <person name="Ferguson-Smith M."/>
            <person name="Lefevre C.M."/>
            <person name="Sharp J.A."/>
            <person name="Nicholas K.R."/>
            <person name="Ray D.A."/>
            <person name="Kube M."/>
            <person name="Reinhardt R."/>
            <person name="Pringle T.H."/>
            <person name="Taylor J."/>
            <person name="Jones R.C."/>
            <person name="Nixon B."/>
            <person name="Dacheux J.L."/>
            <person name="Niwa H."/>
            <person name="Sekita Y."/>
            <person name="Huang X."/>
            <person name="Stark A."/>
            <person name="Kheradpour P."/>
            <person name="Kellis M."/>
            <person name="Flicek P."/>
            <person name="Chen Y."/>
            <person name="Webber C."/>
            <person name="Hardison R."/>
            <person name="Nelson J."/>
            <person name="Hallsworth-Pepin K."/>
            <person name="Delehaunty K."/>
            <person name="Markovic C."/>
            <person name="Minx P."/>
            <person name="Feng Y."/>
            <person name="Kremitzki C."/>
            <person name="Mitreva M."/>
            <person name="Glasscock J."/>
            <person name="Wylie T."/>
            <person name="Wohldmann P."/>
            <person name="Thiru P."/>
            <person name="Nhan M.N."/>
            <person name="Pohl C.S."/>
            <person name="Smith S.M."/>
            <person name="Hou S."/>
            <person name="Nefedov M."/>
            <person name="de Jong P.J."/>
            <person name="Renfree M.B."/>
            <person name="Mardis E.R."/>
            <person name="Wilson R.K."/>
        </authorList>
    </citation>
    <scope>NUCLEOTIDE SEQUENCE [LARGE SCALE GENOMIC DNA]</scope>
    <source>
        <strain evidence="26 27">Glennie</strain>
    </source>
</reference>
<dbReference type="Bgee" id="ENSOANG00000002325">
    <property type="expression patterns" value="Expressed in heart and 3 other cell types or tissues"/>
</dbReference>
<dbReference type="GO" id="GO:0005654">
    <property type="term" value="C:nucleoplasm"/>
    <property type="evidence" value="ECO:0007669"/>
    <property type="project" value="Ensembl"/>
</dbReference>
<dbReference type="Proteomes" id="UP000002279">
    <property type="component" value="Chromosome X2"/>
</dbReference>
<evidence type="ECO:0000256" key="20">
    <source>
        <dbReference type="ARBA" id="ARBA00076845"/>
    </source>
</evidence>
<reference evidence="26" key="3">
    <citation type="submission" date="2025-09" db="UniProtKB">
        <authorList>
            <consortium name="Ensembl"/>
        </authorList>
    </citation>
    <scope>IDENTIFICATION</scope>
    <source>
        <strain evidence="26">Glennie</strain>
    </source>
</reference>
<feature type="region of interest" description="Disordered" evidence="24">
    <location>
        <begin position="70"/>
        <end position="89"/>
    </location>
</feature>
<evidence type="ECO:0000256" key="5">
    <source>
        <dbReference type="ARBA" id="ARBA00022723"/>
    </source>
</evidence>
<keyword evidence="10" id="KW-0007">Acetylation</keyword>
<reference evidence="26" key="2">
    <citation type="submission" date="2025-08" db="UniProtKB">
        <authorList>
            <consortium name="Ensembl"/>
        </authorList>
    </citation>
    <scope>IDENTIFICATION</scope>
    <source>
        <strain evidence="26">Glennie</strain>
    </source>
</reference>
<dbReference type="GO" id="GO:0008270">
    <property type="term" value="F:zinc ion binding"/>
    <property type="evidence" value="ECO:0007669"/>
    <property type="project" value="UniProtKB-KW"/>
</dbReference>
<dbReference type="FunCoup" id="F6Z0I0">
    <property type="interactions" value="934"/>
</dbReference>
<dbReference type="SUPFAM" id="SSF81624">
    <property type="entry name" value="N-terminal domain of MutM-like DNA repair proteins"/>
    <property type="match status" value="1"/>
</dbReference>
<evidence type="ECO:0000256" key="17">
    <source>
        <dbReference type="ARBA" id="ARBA00056755"/>
    </source>
</evidence>
<evidence type="ECO:0000256" key="19">
    <source>
        <dbReference type="ARBA" id="ARBA00073167"/>
    </source>
</evidence>
<evidence type="ECO:0000256" key="7">
    <source>
        <dbReference type="ARBA" id="ARBA00022771"/>
    </source>
</evidence>
<dbReference type="GO" id="GO:0019104">
    <property type="term" value="F:DNA N-glycosylase activity"/>
    <property type="evidence" value="ECO:0007669"/>
    <property type="project" value="InterPro"/>
</dbReference>
<evidence type="ECO:0000256" key="14">
    <source>
        <dbReference type="ARBA" id="ARBA00023242"/>
    </source>
</evidence>
<dbReference type="InterPro" id="IPR012319">
    <property type="entry name" value="FPG_cat"/>
</dbReference>
<dbReference type="PANTHER" id="PTHR22993">
    <property type="entry name" value="FORMAMIDOPYRIMIDINE-DNA GLYCOSYLASE"/>
    <property type="match status" value="1"/>
</dbReference>
<evidence type="ECO:0000256" key="4">
    <source>
        <dbReference type="ARBA" id="ARBA00022553"/>
    </source>
</evidence>
<dbReference type="GO" id="GO:0006284">
    <property type="term" value="P:base-excision repair"/>
    <property type="evidence" value="ECO:0007669"/>
    <property type="project" value="InterPro"/>
</dbReference>
<evidence type="ECO:0000256" key="15">
    <source>
        <dbReference type="ARBA" id="ARBA00023268"/>
    </source>
</evidence>
<comment type="similarity">
    <text evidence="2">Belongs to the FPG family.</text>
</comment>
<evidence type="ECO:0000256" key="6">
    <source>
        <dbReference type="ARBA" id="ARBA00022763"/>
    </source>
</evidence>
<evidence type="ECO:0000256" key="1">
    <source>
        <dbReference type="ARBA" id="ARBA00004123"/>
    </source>
</evidence>
<dbReference type="PANTHER" id="PTHR22993:SF29">
    <property type="entry name" value="ENDONUCLEASE 8-LIKE 2"/>
    <property type="match status" value="1"/>
</dbReference>
<dbReference type="OMA" id="LTWWCPH"/>
<keyword evidence="14" id="KW-0539">Nucleus</keyword>
<evidence type="ECO:0000256" key="22">
    <source>
        <dbReference type="ARBA" id="ARBA00082923"/>
    </source>
</evidence>
<evidence type="ECO:0000256" key="3">
    <source>
        <dbReference type="ARBA" id="ARBA00012720"/>
    </source>
</evidence>
<evidence type="ECO:0000313" key="26">
    <source>
        <dbReference type="Ensembl" id="ENSOANP00000003685.2"/>
    </source>
</evidence>
<evidence type="ECO:0000256" key="18">
    <source>
        <dbReference type="ARBA" id="ARBA00062783"/>
    </source>
</evidence>
<dbReference type="FunFam" id="1.10.8.50:FF:000010">
    <property type="entry name" value="endonuclease 8-like 2"/>
    <property type="match status" value="1"/>
</dbReference>
<keyword evidence="8" id="KW-0378">Hydrolase</keyword>
<dbReference type="GeneTree" id="ENSGT00940000153230"/>
<evidence type="ECO:0000256" key="10">
    <source>
        <dbReference type="ARBA" id="ARBA00022990"/>
    </source>
</evidence>
<name>F6Z0I0_ORNAN</name>
<dbReference type="AlphaFoldDB" id="F6Z0I0"/>
<evidence type="ECO:0000256" key="23">
    <source>
        <dbReference type="ARBA" id="ARBA00083340"/>
    </source>
</evidence>
<protein>
    <recommendedName>
        <fullName evidence="19">Endonuclease 8-like 2</fullName>
        <ecNumber evidence="3">4.2.99.18</ecNumber>
    </recommendedName>
    <alternativeName>
        <fullName evidence="21">DNA glycosylase/AP lyase Neil2</fullName>
    </alternativeName>
    <alternativeName>
        <fullName evidence="20">DNA-(apurinic or apyrimidinic site) lyase Neil2</fullName>
    </alternativeName>
    <alternativeName>
        <fullName evidence="23">Endonuclease VIII-like 2</fullName>
    </alternativeName>
    <alternativeName>
        <fullName evidence="22">Nei-like protein 2</fullName>
    </alternativeName>
</protein>
<evidence type="ECO:0000259" key="25">
    <source>
        <dbReference type="PROSITE" id="PS51068"/>
    </source>
</evidence>
<dbReference type="EC" id="4.2.99.18" evidence="3"/>
<keyword evidence="5" id="KW-0479">Metal-binding</keyword>
<evidence type="ECO:0000256" key="11">
    <source>
        <dbReference type="ARBA" id="ARBA00023125"/>
    </source>
</evidence>
<keyword evidence="16" id="KW-0326">Glycosidase</keyword>
<evidence type="ECO:0000256" key="16">
    <source>
        <dbReference type="ARBA" id="ARBA00023295"/>
    </source>
</evidence>
<dbReference type="eggNOG" id="ENOG502RIIB">
    <property type="taxonomic scope" value="Eukaryota"/>
</dbReference>
<keyword evidence="9" id="KW-0862">Zinc</keyword>